<keyword evidence="2" id="KW-1185">Reference proteome</keyword>
<name>A0A4Q2DP80_9AGAR</name>
<proteinExistence type="predicted"/>
<sequence length="520" mass="59698">MDALPTEILPKVFSECLPDFDEPYPPVSTSVPPMLFTIINKRWKEVACSYPHLWTRIHIKIQVTADLLHTARPTVRWKRFQRKGGEISRWFERSAGRKVSVSFEIVNHGLESISFFLRNKIFGELMLPMLDSICAYSKQWERLKMQNVDEPYRSRILSIPAEDLPRLTHLTFNDYPAAWYRYRSPKPFIRLKESGVIRAPLLSYLLLESVSGKDRLQYLPLSNWANLQELDFSSGYNSYMNMASAKTLLRRCQNLVSLTLTIREGGPRLAHPSQDVILSRLKYLNLQESCRDPQGDPFLTPFLSLLRLPALTQLVTTAAVQPGWGQEASLMTLIKANESTFSKTLTNVEFEYNYLNQDELKECLKLLPAATHITLTAGSMDMNREMGSIYSHPPHFAVFWDLDGLIPKTIDSKDEKLTVDCVLPRLEHFHFSLAREEEFEGDELVDFVEGRLKYAGFPLDSGERLAKLKYVYGGFVSEPTIDVHEELEERGVDLDGVKIELDYWLECQCNSIDSHSTESL</sequence>
<gene>
    <name evidence="1" type="ORF">EST38_g4700</name>
</gene>
<protein>
    <recommendedName>
        <fullName evidence="3">F-box domain-containing protein</fullName>
    </recommendedName>
</protein>
<dbReference type="AlphaFoldDB" id="A0A4Q2DP80"/>
<dbReference type="Proteomes" id="UP000290288">
    <property type="component" value="Unassembled WGS sequence"/>
</dbReference>
<dbReference type="STRING" id="2316362.A0A4Q2DP80"/>
<dbReference type="OrthoDB" id="2639757at2759"/>
<dbReference type="Gene3D" id="3.80.10.10">
    <property type="entry name" value="Ribonuclease Inhibitor"/>
    <property type="match status" value="1"/>
</dbReference>
<accession>A0A4Q2DP80</accession>
<dbReference type="EMBL" id="SDEE01000119">
    <property type="protein sequence ID" value="RXW21151.1"/>
    <property type="molecule type" value="Genomic_DNA"/>
</dbReference>
<organism evidence="1 2">
    <name type="scientific">Candolleomyces aberdarensis</name>
    <dbReference type="NCBI Taxonomy" id="2316362"/>
    <lineage>
        <taxon>Eukaryota</taxon>
        <taxon>Fungi</taxon>
        <taxon>Dikarya</taxon>
        <taxon>Basidiomycota</taxon>
        <taxon>Agaricomycotina</taxon>
        <taxon>Agaricomycetes</taxon>
        <taxon>Agaricomycetidae</taxon>
        <taxon>Agaricales</taxon>
        <taxon>Agaricineae</taxon>
        <taxon>Psathyrellaceae</taxon>
        <taxon>Candolleomyces</taxon>
    </lineage>
</organism>
<evidence type="ECO:0000313" key="1">
    <source>
        <dbReference type="EMBL" id="RXW21151.1"/>
    </source>
</evidence>
<reference evidence="1 2" key="1">
    <citation type="submission" date="2019-01" db="EMBL/GenBank/DDBJ databases">
        <title>Draft genome sequence of Psathyrella aberdarensis IHI B618.</title>
        <authorList>
            <person name="Buettner E."/>
            <person name="Kellner H."/>
        </authorList>
    </citation>
    <scope>NUCLEOTIDE SEQUENCE [LARGE SCALE GENOMIC DNA]</scope>
    <source>
        <strain evidence="1 2">IHI B618</strain>
    </source>
</reference>
<evidence type="ECO:0000313" key="2">
    <source>
        <dbReference type="Proteomes" id="UP000290288"/>
    </source>
</evidence>
<dbReference type="InterPro" id="IPR032675">
    <property type="entry name" value="LRR_dom_sf"/>
</dbReference>
<comment type="caution">
    <text evidence="1">The sequence shown here is derived from an EMBL/GenBank/DDBJ whole genome shotgun (WGS) entry which is preliminary data.</text>
</comment>
<evidence type="ECO:0008006" key="3">
    <source>
        <dbReference type="Google" id="ProtNLM"/>
    </source>
</evidence>